<feature type="region of interest" description="Disordered" evidence="8">
    <location>
        <begin position="210"/>
        <end position="279"/>
    </location>
</feature>
<dbReference type="InterPro" id="IPR036597">
    <property type="entry name" value="Fido-like_dom_sf"/>
</dbReference>
<protein>
    <recommendedName>
        <fullName evidence="5">protein adenylyltransferase</fullName>
        <ecNumber evidence="5">2.7.7.108</ecNumber>
    </recommendedName>
</protein>
<dbReference type="PANTHER" id="PTHR39560">
    <property type="entry name" value="PROTEIN ADENYLYLTRANSFERASE FIC-RELATED"/>
    <property type="match status" value="1"/>
</dbReference>
<evidence type="ECO:0000256" key="1">
    <source>
        <dbReference type="ARBA" id="ARBA00022679"/>
    </source>
</evidence>
<keyword evidence="1" id="KW-0808">Transferase</keyword>
<evidence type="ECO:0000256" key="2">
    <source>
        <dbReference type="ARBA" id="ARBA00022695"/>
    </source>
</evidence>
<keyword evidence="2" id="KW-0548">Nucleotidyltransferase</keyword>
<dbReference type="RefSeq" id="WP_285465420.1">
    <property type="nucleotide sequence ID" value="NZ_BAABCP010000003.1"/>
</dbReference>
<dbReference type="PROSITE" id="PS51459">
    <property type="entry name" value="FIDO"/>
    <property type="match status" value="1"/>
</dbReference>
<comment type="caution">
    <text evidence="10">The sequence shown here is derived from an EMBL/GenBank/DDBJ whole genome shotgun (WGS) entry which is preliminary data.</text>
</comment>
<feature type="compositionally biased region" description="Basic and acidic residues" evidence="8">
    <location>
        <begin position="224"/>
        <end position="246"/>
    </location>
</feature>
<proteinExistence type="predicted"/>
<dbReference type="Proteomes" id="UP001501591">
    <property type="component" value="Unassembled WGS sequence"/>
</dbReference>
<feature type="domain" description="Fido" evidence="9">
    <location>
        <begin position="58"/>
        <end position="200"/>
    </location>
</feature>
<keyword evidence="4" id="KW-0067">ATP-binding</keyword>
<keyword evidence="11" id="KW-1185">Reference proteome</keyword>
<organism evidence="10 11">
    <name type="scientific">Microbacterium soli</name>
    <dbReference type="NCBI Taxonomy" id="446075"/>
    <lineage>
        <taxon>Bacteria</taxon>
        <taxon>Bacillati</taxon>
        <taxon>Actinomycetota</taxon>
        <taxon>Actinomycetes</taxon>
        <taxon>Micrococcales</taxon>
        <taxon>Microbacteriaceae</taxon>
        <taxon>Microbacterium</taxon>
    </lineage>
</organism>
<evidence type="ECO:0000313" key="10">
    <source>
        <dbReference type="EMBL" id="GAA3949794.1"/>
    </source>
</evidence>
<dbReference type="EC" id="2.7.7.108" evidence="5"/>
<dbReference type="EMBL" id="BAABCP010000003">
    <property type="protein sequence ID" value="GAA3949794.1"/>
    <property type="molecule type" value="Genomic_DNA"/>
</dbReference>
<reference evidence="11" key="1">
    <citation type="journal article" date="2019" name="Int. J. Syst. Evol. Microbiol.">
        <title>The Global Catalogue of Microorganisms (GCM) 10K type strain sequencing project: providing services to taxonomists for standard genome sequencing and annotation.</title>
        <authorList>
            <consortium name="The Broad Institute Genomics Platform"/>
            <consortium name="The Broad Institute Genome Sequencing Center for Infectious Disease"/>
            <person name="Wu L."/>
            <person name="Ma J."/>
        </authorList>
    </citation>
    <scope>NUCLEOTIDE SEQUENCE [LARGE SCALE GENOMIC DNA]</scope>
    <source>
        <strain evidence="11">JCM 17024</strain>
    </source>
</reference>
<keyword evidence="3" id="KW-0547">Nucleotide-binding</keyword>
<comment type="catalytic activity">
    <reaction evidence="6">
        <text>L-threonyl-[protein] + ATP = 3-O-(5'-adenylyl)-L-threonyl-[protein] + diphosphate</text>
        <dbReference type="Rhea" id="RHEA:54292"/>
        <dbReference type="Rhea" id="RHEA-COMP:11060"/>
        <dbReference type="Rhea" id="RHEA-COMP:13847"/>
        <dbReference type="ChEBI" id="CHEBI:30013"/>
        <dbReference type="ChEBI" id="CHEBI:30616"/>
        <dbReference type="ChEBI" id="CHEBI:33019"/>
        <dbReference type="ChEBI" id="CHEBI:138113"/>
        <dbReference type="EC" id="2.7.7.108"/>
    </reaction>
</comment>
<evidence type="ECO:0000259" key="9">
    <source>
        <dbReference type="PROSITE" id="PS51459"/>
    </source>
</evidence>
<evidence type="ECO:0000256" key="7">
    <source>
        <dbReference type="ARBA" id="ARBA00048696"/>
    </source>
</evidence>
<evidence type="ECO:0000313" key="11">
    <source>
        <dbReference type="Proteomes" id="UP001501591"/>
    </source>
</evidence>
<sequence length="279" mass="31624">MATRFNSWDSYFWEPGGPVLRNLYGLRDGADLSRREYAETNAQQFDIERGAISIPRTYDAEHLRTIHRELFKNVYEWAGEYRSVGMFKPPLEFAQPEDIGRYLADASRLVRGAEWAGMDRQQFAMAAADVFAHVNQAHPFREGNGRAGKLFMQHVAELSGFKLDYSPERTGITAEVWNNASAMSRPDIGSYRPVPDSLVPVFERLAVDRSAGSKGAQQGPAVRRLRDESRGRVSDLIDEKVEELRRASFPTPPTPGVERSTEARRSTPPMQDRYRGRGR</sequence>
<name>A0ABP7NLE3_9MICO</name>
<evidence type="ECO:0000256" key="5">
    <source>
        <dbReference type="ARBA" id="ARBA00034531"/>
    </source>
</evidence>
<evidence type="ECO:0000256" key="4">
    <source>
        <dbReference type="ARBA" id="ARBA00022840"/>
    </source>
</evidence>
<comment type="catalytic activity">
    <reaction evidence="7">
        <text>L-tyrosyl-[protein] + ATP = O-(5'-adenylyl)-L-tyrosyl-[protein] + diphosphate</text>
        <dbReference type="Rhea" id="RHEA:54288"/>
        <dbReference type="Rhea" id="RHEA-COMP:10136"/>
        <dbReference type="Rhea" id="RHEA-COMP:13846"/>
        <dbReference type="ChEBI" id="CHEBI:30616"/>
        <dbReference type="ChEBI" id="CHEBI:33019"/>
        <dbReference type="ChEBI" id="CHEBI:46858"/>
        <dbReference type="ChEBI" id="CHEBI:83624"/>
        <dbReference type="EC" id="2.7.7.108"/>
    </reaction>
</comment>
<evidence type="ECO:0000256" key="3">
    <source>
        <dbReference type="ARBA" id="ARBA00022741"/>
    </source>
</evidence>
<gene>
    <name evidence="10" type="ORF">GCM10022383_29310</name>
</gene>
<evidence type="ECO:0000256" key="6">
    <source>
        <dbReference type="ARBA" id="ARBA00047939"/>
    </source>
</evidence>
<accession>A0ABP7NLE3</accession>
<dbReference type="Pfam" id="PF02661">
    <property type="entry name" value="Fic"/>
    <property type="match status" value="1"/>
</dbReference>
<dbReference type="SUPFAM" id="SSF140931">
    <property type="entry name" value="Fic-like"/>
    <property type="match status" value="1"/>
</dbReference>
<dbReference type="Gene3D" id="1.10.3290.10">
    <property type="entry name" value="Fido-like domain"/>
    <property type="match status" value="1"/>
</dbReference>
<evidence type="ECO:0000256" key="8">
    <source>
        <dbReference type="SAM" id="MobiDB-lite"/>
    </source>
</evidence>
<dbReference type="PANTHER" id="PTHR39560:SF1">
    <property type="entry name" value="PROTEIN ADENYLYLTRANSFERASE FIC-RELATED"/>
    <property type="match status" value="1"/>
</dbReference>
<dbReference type="InterPro" id="IPR003812">
    <property type="entry name" value="Fido"/>
</dbReference>